<reference evidence="1 2" key="1">
    <citation type="submission" date="2020-04" db="EMBL/GenBank/DDBJ databases">
        <title>Sequencing and Assembly of C. fimi.</title>
        <authorList>
            <person name="Ramsey A.R."/>
        </authorList>
    </citation>
    <scope>NUCLEOTIDE SEQUENCE [LARGE SCALE GENOMIC DNA]</scope>
    <source>
        <strain evidence="1 2">SB</strain>
    </source>
</reference>
<comment type="caution">
    <text evidence="1">The sequence shown here is derived from an EMBL/GenBank/DDBJ whole genome shotgun (WGS) entry which is preliminary data.</text>
</comment>
<dbReference type="Proteomes" id="UP000562124">
    <property type="component" value="Unassembled WGS sequence"/>
</dbReference>
<keyword evidence="2" id="KW-1185">Reference proteome</keyword>
<evidence type="ECO:0000313" key="1">
    <source>
        <dbReference type="EMBL" id="NMR19431.1"/>
    </source>
</evidence>
<organism evidence="1 2">
    <name type="scientific">Cellulomonas fimi</name>
    <dbReference type="NCBI Taxonomy" id="1708"/>
    <lineage>
        <taxon>Bacteria</taxon>
        <taxon>Bacillati</taxon>
        <taxon>Actinomycetota</taxon>
        <taxon>Actinomycetes</taxon>
        <taxon>Micrococcales</taxon>
        <taxon>Cellulomonadaceae</taxon>
        <taxon>Cellulomonas</taxon>
    </lineage>
</organism>
<dbReference type="EMBL" id="JABCJJ010000004">
    <property type="protein sequence ID" value="NMR19431.1"/>
    <property type="molecule type" value="Genomic_DNA"/>
</dbReference>
<sequence>MSEITDLHVDHLVTGMRRWASGHQAEAAVELLVGHRGWLHRPDFVVTALRVVDDGPGADASDDHLVAVDWERAARYAGRIRTDGADVAVLRVALGLAGQPVAPPLGELIGRLDQAGTTLVLHAIAHAAGWHERGTVALVTGGFRVLSPV</sequence>
<dbReference type="RefSeq" id="WP_169323723.1">
    <property type="nucleotide sequence ID" value="NZ_JABCJJ010000004.1"/>
</dbReference>
<accession>A0A7Y0LX07</accession>
<proteinExistence type="predicted"/>
<name>A0A7Y0LX07_CELFI</name>
<evidence type="ECO:0000313" key="2">
    <source>
        <dbReference type="Proteomes" id="UP000562124"/>
    </source>
</evidence>
<protein>
    <submittedName>
        <fullName evidence="1">Uncharacterized protein</fullName>
    </submittedName>
</protein>
<dbReference type="AlphaFoldDB" id="A0A7Y0LX07"/>
<gene>
    <name evidence="1" type="ORF">HIR71_04210</name>
</gene>